<accession>A0A1G2H809</accession>
<dbReference type="InterPro" id="IPR005835">
    <property type="entry name" value="NTP_transferase_dom"/>
</dbReference>
<dbReference type="PROSITE" id="PS00101">
    <property type="entry name" value="HEXAPEP_TRANSFERASES"/>
    <property type="match status" value="1"/>
</dbReference>
<dbReference type="Gene3D" id="2.160.10.10">
    <property type="entry name" value="Hexapeptide repeat proteins"/>
    <property type="match status" value="1"/>
</dbReference>
<evidence type="ECO:0000313" key="2">
    <source>
        <dbReference type="EMBL" id="OGZ58450.1"/>
    </source>
</evidence>
<dbReference type="InterPro" id="IPR005908">
    <property type="entry name" value="G1P_thy_trans_l"/>
</dbReference>
<evidence type="ECO:0000259" key="1">
    <source>
        <dbReference type="Pfam" id="PF00483"/>
    </source>
</evidence>
<dbReference type="STRING" id="1802158.A2827_01940"/>
<dbReference type="Pfam" id="PF00483">
    <property type="entry name" value="NTP_transferase"/>
    <property type="match status" value="1"/>
</dbReference>
<dbReference type="PANTHER" id="PTHR42883">
    <property type="entry name" value="GLUCOSE-1-PHOSPHATE THYMIDYLTRANSFERASE"/>
    <property type="match status" value="1"/>
</dbReference>
<keyword evidence="2" id="KW-0808">Transferase</keyword>
<protein>
    <submittedName>
        <fullName evidence="2">Glucose-1-phosphate thymidylyltransferase</fullName>
    </submittedName>
</protein>
<dbReference type="NCBIfam" id="TIGR01208">
    <property type="entry name" value="rmlA_long"/>
    <property type="match status" value="1"/>
</dbReference>
<dbReference type="InterPro" id="IPR018357">
    <property type="entry name" value="Hexapep_transf_CS"/>
</dbReference>
<reference evidence="2 3" key="1">
    <citation type="journal article" date="2016" name="Nat. Commun.">
        <title>Thousands of microbial genomes shed light on interconnected biogeochemical processes in an aquifer system.</title>
        <authorList>
            <person name="Anantharaman K."/>
            <person name="Brown C.T."/>
            <person name="Hug L.A."/>
            <person name="Sharon I."/>
            <person name="Castelle C.J."/>
            <person name="Probst A.J."/>
            <person name="Thomas B.C."/>
            <person name="Singh A."/>
            <person name="Wilkins M.J."/>
            <person name="Karaoz U."/>
            <person name="Brodie E.L."/>
            <person name="Williams K.H."/>
            <person name="Hubbard S.S."/>
            <person name="Banfield J.F."/>
        </authorList>
    </citation>
    <scope>NUCLEOTIDE SEQUENCE [LARGE SCALE GENOMIC DNA]</scope>
</reference>
<dbReference type="AlphaFoldDB" id="A0A1G2H809"/>
<feature type="domain" description="Nucleotidyl transferase" evidence="1">
    <location>
        <begin position="9"/>
        <end position="234"/>
    </location>
</feature>
<comment type="caution">
    <text evidence="2">The sequence shown here is derived from an EMBL/GenBank/DDBJ whole genome shotgun (WGS) entry which is preliminary data.</text>
</comment>
<dbReference type="GO" id="GO:0016740">
    <property type="term" value="F:transferase activity"/>
    <property type="evidence" value="ECO:0007669"/>
    <property type="project" value="UniProtKB-KW"/>
</dbReference>
<dbReference type="SUPFAM" id="SSF53448">
    <property type="entry name" value="Nucleotide-diphospho-sugar transferases"/>
    <property type="match status" value="1"/>
</dbReference>
<evidence type="ECO:0000313" key="3">
    <source>
        <dbReference type="Proteomes" id="UP000177932"/>
    </source>
</evidence>
<name>A0A1G2H809_9BACT</name>
<sequence length="364" mass="40071">MKAIVTAARGSHLKPLTHTLNKHLIPLANRPIIFYVLDHISSSGIKDIGVVINENDTEIPSILGDGSRFGANITYIKQRGGTLGLGHVVKTAKEFLADEKFILYLGDNLLVTNLRSLIQRFEQSNANCMLALVKIPNPQRFGVPEFNGSKIIRVEERPIHPKSEYAVTGLYFYDSMAHTAADRIKPSQRGDYEISDIHTWLAQNGYNVDWVEVDGWWKDRSNPKDLLDGNKLILSIREAKSKKISQPQINKGVFIEPSVRIEGMVEIGQGSRIGGKTLIRGPVSIGEYCMIKDSYIGPYASIGNKTEVHGGSIEHSIIFDDVSISTGSKIVDSIIGSGSTISDKDFDMPKGNKIIVGENSNLAI</sequence>
<organism evidence="2 3">
    <name type="scientific">Candidatus Spechtbacteria bacterium RIFCSPHIGHO2_01_FULL_43_30</name>
    <dbReference type="NCBI Taxonomy" id="1802158"/>
    <lineage>
        <taxon>Bacteria</taxon>
        <taxon>Candidatus Spechtiibacteriota</taxon>
    </lineage>
</organism>
<dbReference type="EMBL" id="MHOD01000007">
    <property type="protein sequence ID" value="OGZ58450.1"/>
    <property type="molecule type" value="Genomic_DNA"/>
</dbReference>
<gene>
    <name evidence="2" type="ORF">A2827_01940</name>
</gene>
<dbReference type="InterPro" id="IPR029044">
    <property type="entry name" value="Nucleotide-diphossugar_trans"/>
</dbReference>
<dbReference type="Proteomes" id="UP000177932">
    <property type="component" value="Unassembled WGS sequence"/>
</dbReference>
<proteinExistence type="predicted"/>
<dbReference type="Gene3D" id="3.90.550.10">
    <property type="entry name" value="Spore Coat Polysaccharide Biosynthesis Protein SpsA, Chain A"/>
    <property type="match status" value="1"/>
</dbReference>
<dbReference type="PANTHER" id="PTHR42883:SF2">
    <property type="entry name" value="THYMIDYLYLTRANSFERASE"/>
    <property type="match status" value="1"/>
</dbReference>